<protein>
    <submittedName>
        <fullName evidence="2">Uncharacterized protein</fullName>
    </submittedName>
</protein>
<evidence type="ECO:0000313" key="3">
    <source>
        <dbReference type="Proteomes" id="UP000663853"/>
    </source>
</evidence>
<name>A0A8H3C546_9AGAM</name>
<feature type="compositionally biased region" description="Low complexity" evidence="1">
    <location>
        <begin position="128"/>
        <end position="137"/>
    </location>
</feature>
<feature type="region of interest" description="Disordered" evidence="1">
    <location>
        <begin position="291"/>
        <end position="322"/>
    </location>
</feature>
<feature type="compositionally biased region" description="Basic residues" evidence="1">
    <location>
        <begin position="291"/>
        <end position="308"/>
    </location>
</feature>
<dbReference type="Proteomes" id="UP000663853">
    <property type="component" value="Unassembled WGS sequence"/>
</dbReference>
<dbReference type="AlphaFoldDB" id="A0A8H3C546"/>
<accession>A0A8H3C546</accession>
<dbReference type="EMBL" id="CAJMXA010001941">
    <property type="protein sequence ID" value="CAE6473115.1"/>
    <property type="molecule type" value="Genomic_DNA"/>
</dbReference>
<evidence type="ECO:0000256" key="1">
    <source>
        <dbReference type="SAM" id="MobiDB-lite"/>
    </source>
</evidence>
<gene>
    <name evidence="2" type="ORF">RDB_LOCUS77403</name>
</gene>
<proteinExistence type="predicted"/>
<evidence type="ECO:0000313" key="2">
    <source>
        <dbReference type="EMBL" id="CAE6473115.1"/>
    </source>
</evidence>
<feature type="region of interest" description="Disordered" evidence="1">
    <location>
        <begin position="128"/>
        <end position="152"/>
    </location>
</feature>
<sequence length="322" mass="35748">MSTQVYYPQVTFAQPVFTHDALDFTFMDSQPLPLDVLPNPGLPNTWDYSDISNIELDQELVNMCSNMTAEEIQQMIDTFPVSLAELPQEAQSVPFETSSFQLEVPTQTYEPTTNVLPQPRMIVPSQAPIASRSAAPAPKHPRPTPVASGSQTPHKTVLLKAITLLQLNLRFNPLFQKMGIVSCPDKIDLKAGMEREDAVIAAGYLPQTHVPWEQALKLLGKQGFRTYYCSEMKRARASSIELPPVPEWITRYCFAKGAGRKPTSVSKSSSAAISLKNKQMVAKVLLARNNPTRRSKAAARKNKNKGKGKAVDIQCYNPYGRQ</sequence>
<organism evidence="2 3">
    <name type="scientific">Rhizoctonia solani</name>
    <dbReference type="NCBI Taxonomy" id="456999"/>
    <lineage>
        <taxon>Eukaryota</taxon>
        <taxon>Fungi</taxon>
        <taxon>Dikarya</taxon>
        <taxon>Basidiomycota</taxon>
        <taxon>Agaricomycotina</taxon>
        <taxon>Agaricomycetes</taxon>
        <taxon>Cantharellales</taxon>
        <taxon>Ceratobasidiaceae</taxon>
        <taxon>Rhizoctonia</taxon>
    </lineage>
</organism>
<comment type="caution">
    <text evidence="2">The sequence shown here is derived from an EMBL/GenBank/DDBJ whole genome shotgun (WGS) entry which is preliminary data.</text>
</comment>
<reference evidence="2" key="1">
    <citation type="submission" date="2021-01" db="EMBL/GenBank/DDBJ databases">
        <authorList>
            <person name="Kaushik A."/>
        </authorList>
    </citation>
    <scope>NUCLEOTIDE SEQUENCE</scope>
    <source>
        <strain evidence="2">AG6-10EEA</strain>
    </source>
</reference>